<evidence type="ECO:0000256" key="1">
    <source>
        <dbReference type="ARBA" id="ARBA00005913"/>
    </source>
</evidence>
<sequence>MASEMSSSMHSRRIGVLHGTPESDFSIECFQNYTAAEVFVQGLAGVVNQGDIEIMIRAQKQMLQRFEKTNEMLVNCNALSASRLKTAGEDFKKHIKLLNEMKKDLDYIFRKIRNIKTKISQQYPSAYAEALPQRNSFAEEAEDDDADSVVENPAAVKSHRDGASTSHEKKSKESKEVDDGTTVEYVQMEESTDNGKPIENELIKRICSIENATNANDSSDCTSEDTG</sequence>
<dbReference type="Pfam" id="PF10241">
    <property type="entry name" value="KxDL"/>
    <property type="match status" value="1"/>
</dbReference>
<feature type="compositionally biased region" description="Acidic residues" evidence="2">
    <location>
        <begin position="139"/>
        <end position="148"/>
    </location>
</feature>
<organism evidence="4 5">
    <name type="scientific">Hermetia illucens</name>
    <name type="common">Black soldier fly</name>
    <dbReference type="NCBI Taxonomy" id="343691"/>
    <lineage>
        <taxon>Eukaryota</taxon>
        <taxon>Metazoa</taxon>
        <taxon>Ecdysozoa</taxon>
        <taxon>Arthropoda</taxon>
        <taxon>Hexapoda</taxon>
        <taxon>Insecta</taxon>
        <taxon>Pterygota</taxon>
        <taxon>Neoptera</taxon>
        <taxon>Endopterygota</taxon>
        <taxon>Diptera</taxon>
        <taxon>Brachycera</taxon>
        <taxon>Stratiomyomorpha</taxon>
        <taxon>Stratiomyidae</taxon>
        <taxon>Hermetiinae</taxon>
        <taxon>Hermetia</taxon>
    </lineage>
</organism>
<dbReference type="PANTHER" id="PTHR13511">
    <property type="entry name" value="KXDL MOTIF-CONTAINING PROTEIN 1"/>
    <property type="match status" value="1"/>
</dbReference>
<accession>A0A7R8YS57</accession>
<gene>
    <name evidence="4" type="ORF">HERILL_LOCUS6194</name>
</gene>
<dbReference type="InterPro" id="IPR019371">
    <property type="entry name" value="KxDL_dom"/>
</dbReference>
<feature type="domain" description="KxDL" evidence="3">
    <location>
        <begin position="43"/>
        <end position="127"/>
    </location>
</feature>
<dbReference type="PANTHER" id="PTHR13511:SF0">
    <property type="entry name" value="KXDL MOTIF-CONTAINING PROTEIN 1"/>
    <property type="match status" value="1"/>
</dbReference>
<evidence type="ECO:0000313" key="5">
    <source>
        <dbReference type="Proteomes" id="UP000594454"/>
    </source>
</evidence>
<dbReference type="EMBL" id="LR899010">
    <property type="protein sequence ID" value="CAD7083221.1"/>
    <property type="molecule type" value="Genomic_DNA"/>
</dbReference>
<dbReference type="InParanoid" id="A0A7R8YS57"/>
<feature type="region of interest" description="Disordered" evidence="2">
    <location>
        <begin position="138"/>
        <end position="199"/>
    </location>
</feature>
<dbReference type="AlphaFoldDB" id="A0A7R8YS57"/>
<evidence type="ECO:0000259" key="3">
    <source>
        <dbReference type="Pfam" id="PF10241"/>
    </source>
</evidence>
<evidence type="ECO:0000313" key="4">
    <source>
        <dbReference type="EMBL" id="CAD7083221.1"/>
    </source>
</evidence>
<name>A0A7R8YS57_HERIL</name>
<proteinExistence type="inferred from homology"/>
<dbReference type="FunCoup" id="A0A7R8YS57">
    <property type="interactions" value="130"/>
</dbReference>
<keyword evidence="5" id="KW-1185">Reference proteome</keyword>
<dbReference type="OMA" id="FKRHVKL"/>
<evidence type="ECO:0000256" key="2">
    <source>
        <dbReference type="SAM" id="MobiDB-lite"/>
    </source>
</evidence>
<reference evidence="4 5" key="1">
    <citation type="submission" date="2020-11" db="EMBL/GenBank/DDBJ databases">
        <authorList>
            <person name="Wallbank WR R."/>
            <person name="Pardo Diaz C."/>
            <person name="Kozak K."/>
            <person name="Martin S."/>
            <person name="Jiggins C."/>
            <person name="Moest M."/>
            <person name="Warren A I."/>
            <person name="Generalovic N T."/>
            <person name="Byers J.R.P. K."/>
            <person name="Montejo-Kovacevich G."/>
            <person name="Yen C E."/>
        </authorList>
    </citation>
    <scope>NUCLEOTIDE SEQUENCE [LARGE SCALE GENOMIC DNA]</scope>
</reference>
<dbReference type="OrthoDB" id="10258877at2759"/>
<comment type="similarity">
    <text evidence="1">Belongs to the KXD1 family.</text>
</comment>
<dbReference type="InterPro" id="IPR039843">
    <property type="entry name" value="KXD1-like"/>
</dbReference>
<feature type="compositionally biased region" description="Basic and acidic residues" evidence="2">
    <location>
        <begin position="158"/>
        <end position="178"/>
    </location>
</feature>
<dbReference type="GO" id="GO:0099078">
    <property type="term" value="C:BORC complex"/>
    <property type="evidence" value="ECO:0007669"/>
    <property type="project" value="TreeGrafter"/>
</dbReference>
<protein>
    <recommendedName>
        <fullName evidence="3">KxDL domain-containing protein</fullName>
    </recommendedName>
</protein>
<dbReference type="GO" id="GO:0032418">
    <property type="term" value="P:lysosome localization"/>
    <property type="evidence" value="ECO:0007669"/>
    <property type="project" value="TreeGrafter"/>
</dbReference>
<dbReference type="Proteomes" id="UP000594454">
    <property type="component" value="Chromosome 2"/>
</dbReference>